<dbReference type="InterPro" id="IPR001296">
    <property type="entry name" value="Glyco_trans_1"/>
</dbReference>
<dbReference type="EMBL" id="CACRSS010000016">
    <property type="protein sequence ID" value="VYT07542.1"/>
    <property type="molecule type" value="Genomic_DNA"/>
</dbReference>
<dbReference type="InterPro" id="IPR028098">
    <property type="entry name" value="Glyco_trans_4-like_N"/>
</dbReference>
<gene>
    <name evidence="3" type="primary">pglJ_2</name>
    <name evidence="3" type="ORF">AMLFYP55_00516</name>
</gene>
<dbReference type="PANTHER" id="PTHR12526:SF630">
    <property type="entry name" value="GLYCOSYLTRANSFERASE"/>
    <property type="match status" value="1"/>
</dbReference>
<dbReference type="RefSeq" id="WP_102722607.1">
    <property type="nucleotide sequence ID" value="NZ_CACRSS010000016.1"/>
</dbReference>
<evidence type="ECO:0000259" key="2">
    <source>
        <dbReference type="Pfam" id="PF13439"/>
    </source>
</evidence>
<sequence>MKKVAFFINSLSGGGAEKILQTLLNRWNGNRWQVVVYSIRKEDIPSGYPRNVSVRFLFDALREEDGPWARLLVKIRNGLKLLVYRHFPPSVFYRLFIRGTYDVEAAFIEGYATRIAAGSPHAGSRKLAWVHIDLAANHWTLPAYRNAEEEKAVYRCFDTVACVSRNVRDSLLALAGPLQDARVVYNPVDVPRVREKAGKSVPERPEGAVLFCASGRLVRQKGFDRLVTACRYLAQEGFSFHLWILGEGPERKTLERMIAEGNLQGRISLLGQLENPYPYVKAADWLVCSSRSEGYSTVISESLILGTPVAATLCSGVREQLGDGEFGLIAENHLLGLYRALEDILTGKADRRDYCGRALRGGSRFDLDGQMNAVKELFEETR</sequence>
<keyword evidence="3" id="KW-0328">Glycosyltransferase</keyword>
<feature type="domain" description="Glycosyl transferase family 1" evidence="1">
    <location>
        <begin position="202"/>
        <end position="354"/>
    </location>
</feature>
<evidence type="ECO:0000259" key="1">
    <source>
        <dbReference type="Pfam" id="PF00534"/>
    </source>
</evidence>
<dbReference type="AlphaFoldDB" id="A0A6N2TS82"/>
<proteinExistence type="predicted"/>
<reference evidence="3" key="1">
    <citation type="submission" date="2019-11" db="EMBL/GenBank/DDBJ databases">
        <authorList>
            <person name="Feng L."/>
        </authorList>
    </citation>
    <scope>NUCLEOTIDE SEQUENCE</scope>
    <source>
        <strain evidence="3">AMuciniphilaLFYP55</strain>
    </source>
</reference>
<name>A0A6N2TS82_9BACT</name>
<dbReference type="Pfam" id="PF13439">
    <property type="entry name" value="Glyco_transf_4"/>
    <property type="match status" value="1"/>
</dbReference>
<dbReference type="PANTHER" id="PTHR12526">
    <property type="entry name" value="GLYCOSYLTRANSFERASE"/>
    <property type="match status" value="1"/>
</dbReference>
<dbReference type="OrthoDB" id="199179at2"/>
<keyword evidence="3" id="KW-0808">Transferase</keyword>
<organism evidence="3">
    <name type="scientific">Akkermansia muciniphila</name>
    <dbReference type="NCBI Taxonomy" id="239935"/>
    <lineage>
        <taxon>Bacteria</taxon>
        <taxon>Pseudomonadati</taxon>
        <taxon>Verrucomicrobiota</taxon>
        <taxon>Verrucomicrobiia</taxon>
        <taxon>Verrucomicrobiales</taxon>
        <taxon>Akkermansiaceae</taxon>
        <taxon>Akkermansia</taxon>
    </lineage>
</organism>
<feature type="domain" description="Glycosyltransferase subfamily 4-like N-terminal" evidence="2">
    <location>
        <begin position="14"/>
        <end position="190"/>
    </location>
</feature>
<evidence type="ECO:0000313" key="3">
    <source>
        <dbReference type="EMBL" id="VYT07542.1"/>
    </source>
</evidence>
<protein>
    <submittedName>
        <fullName evidence="3">N-acetylgalactosamine-N,N '-diacetylbacillosaminyl-diphospho-undecaprenol 4-alpha-N-acetylgalactosaminyltransferase</fullName>
        <ecNumber evidence="3">2.4.1.291</ecNumber>
    </submittedName>
</protein>
<dbReference type="SUPFAM" id="SSF53756">
    <property type="entry name" value="UDP-Glycosyltransferase/glycogen phosphorylase"/>
    <property type="match status" value="1"/>
</dbReference>
<dbReference type="Pfam" id="PF00534">
    <property type="entry name" value="Glycos_transf_1"/>
    <property type="match status" value="1"/>
</dbReference>
<dbReference type="Gene3D" id="3.40.50.2000">
    <property type="entry name" value="Glycogen Phosphorylase B"/>
    <property type="match status" value="2"/>
</dbReference>
<dbReference type="CDD" id="cd03811">
    <property type="entry name" value="GT4_GT28_WabH-like"/>
    <property type="match status" value="1"/>
</dbReference>
<dbReference type="EC" id="2.4.1.291" evidence="3"/>
<dbReference type="GO" id="GO:0016757">
    <property type="term" value="F:glycosyltransferase activity"/>
    <property type="evidence" value="ECO:0007669"/>
    <property type="project" value="UniProtKB-KW"/>
</dbReference>
<accession>A0A6N2TS82</accession>